<dbReference type="Pfam" id="PF02298">
    <property type="entry name" value="Cu_bind_like"/>
    <property type="match status" value="1"/>
</dbReference>
<evidence type="ECO:0000256" key="7">
    <source>
        <dbReference type="ARBA" id="ARBA00023180"/>
    </source>
</evidence>
<dbReference type="GO" id="GO:0009055">
    <property type="term" value="F:electron transfer activity"/>
    <property type="evidence" value="ECO:0007669"/>
    <property type="project" value="InterPro"/>
</dbReference>
<dbReference type="GO" id="GO:0005886">
    <property type="term" value="C:plasma membrane"/>
    <property type="evidence" value="ECO:0007669"/>
    <property type="project" value="UniProtKB-SubCell"/>
</dbReference>
<dbReference type="InterPro" id="IPR039391">
    <property type="entry name" value="Phytocyanin-like"/>
</dbReference>
<keyword evidence="14" id="KW-1185">Reference proteome</keyword>
<evidence type="ECO:0000256" key="4">
    <source>
        <dbReference type="ARBA" id="ARBA00022729"/>
    </source>
</evidence>
<evidence type="ECO:0000256" key="5">
    <source>
        <dbReference type="ARBA" id="ARBA00023136"/>
    </source>
</evidence>
<dbReference type="InterPro" id="IPR003245">
    <property type="entry name" value="Phytocyanin_dom"/>
</dbReference>
<keyword evidence="4" id="KW-0732">Signal</keyword>
<keyword evidence="11" id="KW-1133">Transmembrane helix</keyword>
<evidence type="ECO:0000256" key="6">
    <source>
        <dbReference type="ARBA" id="ARBA00023157"/>
    </source>
</evidence>
<feature type="transmembrane region" description="Helical" evidence="11">
    <location>
        <begin position="257"/>
        <end position="278"/>
    </location>
</feature>
<dbReference type="InterPro" id="IPR008972">
    <property type="entry name" value="Cupredoxin"/>
</dbReference>
<keyword evidence="5 11" id="KW-0472">Membrane</keyword>
<dbReference type="Proteomes" id="UP001152523">
    <property type="component" value="Unassembled WGS sequence"/>
</dbReference>
<evidence type="ECO:0000256" key="10">
    <source>
        <dbReference type="SAM" id="MobiDB-lite"/>
    </source>
</evidence>
<evidence type="ECO:0000256" key="11">
    <source>
        <dbReference type="SAM" id="Phobius"/>
    </source>
</evidence>
<keyword evidence="7" id="KW-0325">Glycoprotein</keyword>
<comment type="similarity">
    <text evidence="9">Belongs to the early nodulin-like (ENODL) family.</text>
</comment>
<evidence type="ECO:0000259" key="12">
    <source>
        <dbReference type="PROSITE" id="PS51485"/>
    </source>
</evidence>
<sequence>MGEEKHYCDYCYFYFSRNFVFLVSALMLLFPCDALEFDVGGSDGWVLNPSESYDHWANRMRFQVNDSLVFRYDEGQDTVLEVKGQDDYEKCNTQNPIKKMDDGNSVFKLDRSGPFYFISGNQECCLKGQKVTVVVLTTRNENSTLPPKGCPSPPSDQQPSLAAPPKANDPLVSPPDVSSAPSSNATTQQGCLNTPPADYDPPVAEPEDRPLEGFDPPPVTESPIPGKDCDASIIRSDPVNVNKPPQWKSAAPAATHLSSVLIAAVMVIISATFGGFLIF</sequence>
<organism evidence="13 14">
    <name type="scientific">Cuscuta epithymum</name>
    <dbReference type="NCBI Taxonomy" id="186058"/>
    <lineage>
        <taxon>Eukaryota</taxon>
        <taxon>Viridiplantae</taxon>
        <taxon>Streptophyta</taxon>
        <taxon>Embryophyta</taxon>
        <taxon>Tracheophyta</taxon>
        <taxon>Spermatophyta</taxon>
        <taxon>Magnoliopsida</taxon>
        <taxon>eudicotyledons</taxon>
        <taxon>Gunneridae</taxon>
        <taxon>Pentapetalae</taxon>
        <taxon>asterids</taxon>
        <taxon>lamiids</taxon>
        <taxon>Solanales</taxon>
        <taxon>Convolvulaceae</taxon>
        <taxon>Cuscuteae</taxon>
        <taxon>Cuscuta</taxon>
        <taxon>Cuscuta subgen. Cuscuta</taxon>
    </lineage>
</organism>
<evidence type="ECO:0000313" key="13">
    <source>
        <dbReference type="EMBL" id="CAH9083258.1"/>
    </source>
</evidence>
<evidence type="ECO:0000256" key="1">
    <source>
        <dbReference type="ARBA" id="ARBA00004609"/>
    </source>
</evidence>
<keyword evidence="6" id="KW-1015">Disulfide bond</keyword>
<keyword evidence="11" id="KW-0812">Transmembrane</keyword>
<dbReference type="Gene3D" id="2.60.40.420">
    <property type="entry name" value="Cupredoxins - blue copper proteins"/>
    <property type="match status" value="1"/>
</dbReference>
<dbReference type="PANTHER" id="PTHR33021:SF185">
    <property type="entry name" value="EARLY NODULIN-LIKE PROTEIN 3-RELATED"/>
    <property type="match status" value="1"/>
</dbReference>
<keyword evidence="8" id="KW-0449">Lipoprotein</keyword>
<feature type="transmembrane region" description="Helical" evidence="11">
    <location>
        <begin position="12"/>
        <end position="30"/>
    </location>
</feature>
<evidence type="ECO:0000256" key="8">
    <source>
        <dbReference type="ARBA" id="ARBA00023288"/>
    </source>
</evidence>
<feature type="region of interest" description="Disordered" evidence="10">
    <location>
        <begin position="141"/>
        <end position="229"/>
    </location>
</feature>
<dbReference type="GO" id="GO:0098552">
    <property type="term" value="C:side of membrane"/>
    <property type="evidence" value="ECO:0007669"/>
    <property type="project" value="UniProtKB-KW"/>
</dbReference>
<protein>
    <recommendedName>
        <fullName evidence="12">Phytocyanin domain-containing protein</fullName>
    </recommendedName>
</protein>
<reference evidence="13" key="1">
    <citation type="submission" date="2022-07" db="EMBL/GenBank/DDBJ databases">
        <authorList>
            <person name="Macas J."/>
            <person name="Novak P."/>
            <person name="Neumann P."/>
        </authorList>
    </citation>
    <scope>NUCLEOTIDE SEQUENCE</scope>
</reference>
<accession>A0AAV0CUD8</accession>
<dbReference type="AlphaFoldDB" id="A0AAV0CUD8"/>
<dbReference type="CDD" id="cd11019">
    <property type="entry name" value="OsENODL1_like"/>
    <property type="match status" value="1"/>
</dbReference>
<evidence type="ECO:0000256" key="3">
    <source>
        <dbReference type="ARBA" id="ARBA00022622"/>
    </source>
</evidence>
<dbReference type="PANTHER" id="PTHR33021">
    <property type="entry name" value="BLUE COPPER PROTEIN"/>
    <property type="match status" value="1"/>
</dbReference>
<gene>
    <name evidence="13" type="ORF">CEPIT_LOCUS8461</name>
</gene>
<feature type="domain" description="Phytocyanin" evidence="12">
    <location>
        <begin position="35"/>
        <end position="137"/>
    </location>
</feature>
<keyword evidence="3" id="KW-0336">GPI-anchor</keyword>
<dbReference type="SUPFAM" id="SSF49503">
    <property type="entry name" value="Cupredoxins"/>
    <property type="match status" value="1"/>
</dbReference>
<evidence type="ECO:0000256" key="9">
    <source>
        <dbReference type="ARBA" id="ARBA00035011"/>
    </source>
</evidence>
<comment type="caution">
    <text evidence="13">The sequence shown here is derived from an EMBL/GenBank/DDBJ whole genome shotgun (WGS) entry which is preliminary data.</text>
</comment>
<keyword evidence="2" id="KW-1003">Cell membrane</keyword>
<evidence type="ECO:0000313" key="14">
    <source>
        <dbReference type="Proteomes" id="UP001152523"/>
    </source>
</evidence>
<dbReference type="InterPro" id="IPR041846">
    <property type="entry name" value="ENL_dom"/>
</dbReference>
<feature type="compositionally biased region" description="Low complexity" evidence="10">
    <location>
        <begin position="168"/>
        <end position="185"/>
    </location>
</feature>
<dbReference type="PROSITE" id="PS51485">
    <property type="entry name" value="PHYTOCYANIN"/>
    <property type="match status" value="1"/>
</dbReference>
<name>A0AAV0CUD8_9ASTE</name>
<comment type="subcellular location">
    <subcellularLocation>
        <location evidence="1">Cell membrane</location>
        <topology evidence="1">Lipid-anchor</topology>
        <topology evidence="1">GPI-anchor</topology>
    </subcellularLocation>
</comment>
<dbReference type="EMBL" id="CAMAPF010000041">
    <property type="protein sequence ID" value="CAH9083258.1"/>
    <property type="molecule type" value="Genomic_DNA"/>
</dbReference>
<evidence type="ECO:0000256" key="2">
    <source>
        <dbReference type="ARBA" id="ARBA00022475"/>
    </source>
</evidence>
<dbReference type="FunFam" id="2.60.40.420:FF:000010">
    <property type="entry name" value="Early nodulin-like protein 1"/>
    <property type="match status" value="1"/>
</dbReference>
<proteinExistence type="inferred from homology"/>